<dbReference type="InterPro" id="IPR016155">
    <property type="entry name" value="Mopterin_synth/thiamin_S_b"/>
</dbReference>
<gene>
    <name evidence="1" type="ORF">LY60_01140</name>
</gene>
<reference evidence="1 2" key="1">
    <citation type="submission" date="2019-07" db="EMBL/GenBank/DDBJ databases">
        <title>Genomic Encyclopedia of Type Strains, Phase I: the one thousand microbial genomes (KMG-I) project.</title>
        <authorList>
            <person name="Kyrpides N."/>
        </authorList>
    </citation>
    <scope>NUCLEOTIDE SEQUENCE [LARGE SCALE GENOMIC DNA]</scope>
    <source>
        <strain evidence="1 2">DSM 13558</strain>
    </source>
</reference>
<protein>
    <submittedName>
        <fullName evidence="1">ThiS family protein</fullName>
    </submittedName>
</protein>
<accession>A0A562JDT1</accession>
<evidence type="ECO:0000313" key="2">
    <source>
        <dbReference type="Proteomes" id="UP000315343"/>
    </source>
</evidence>
<evidence type="ECO:0000313" key="1">
    <source>
        <dbReference type="EMBL" id="TWH81396.1"/>
    </source>
</evidence>
<dbReference type="Gene3D" id="3.10.20.30">
    <property type="match status" value="1"/>
</dbReference>
<dbReference type="SUPFAM" id="SSF54285">
    <property type="entry name" value="MoaD/ThiS"/>
    <property type="match status" value="1"/>
</dbReference>
<organism evidence="1 2">
    <name type="scientific">Sedimentibacter saalensis</name>
    <dbReference type="NCBI Taxonomy" id="130788"/>
    <lineage>
        <taxon>Bacteria</taxon>
        <taxon>Bacillati</taxon>
        <taxon>Bacillota</taxon>
        <taxon>Tissierellia</taxon>
        <taxon>Sedimentibacter</taxon>
    </lineage>
</organism>
<dbReference type="InterPro" id="IPR003749">
    <property type="entry name" value="ThiS/MoaD-like"/>
</dbReference>
<name>A0A562JDT1_9FIRM</name>
<sequence>MYIFEEFISEKYPISLIEYINTKKESVPYFSSQFVISVNNILVAKIEYDSTILKYNDKITVLPLLGGG</sequence>
<dbReference type="InterPro" id="IPR012675">
    <property type="entry name" value="Beta-grasp_dom_sf"/>
</dbReference>
<comment type="caution">
    <text evidence="1">The sequence shown here is derived from an EMBL/GenBank/DDBJ whole genome shotgun (WGS) entry which is preliminary data.</text>
</comment>
<dbReference type="Proteomes" id="UP000315343">
    <property type="component" value="Unassembled WGS sequence"/>
</dbReference>
<dbReference type="RefSeq" id="WP_145081115.1">
    <property type="nucleotide sequence ID" value="NZ_DAMBUX010000013.1"/>
</dbReference>
<keyword evidence="2" id="KW-1185">Reference proteome</keyword>
<proteinExistence type="predicted"/>
<dbReference type="EMBL" id="VLKH01000003">
    <property type="protein sequence ID" value="TWH81396.1"/>
    <property type="molecule type" value="Genomic_DNA"/>
</dbReference>
<dbReference type="Pfam" id="PF02597">
    <property type="entry name" value="ThiS"/>
    <property type="match status" value="1"/>
</dbReference>
<dbReference type="AlphaFoldDB" id="A0A562JDT1"/>
<dbReference type="OrthoDB" id="9810692at2"/>